<dbReference type="Proteomes" id="UP000638981">
    <property type="component" value="Unassembled WGS sequence"/>
</dbReference>
<protein>
    <recommendedName>
        <fullName evidence="3">Lipoprotein</fullName>
    </recommendedName>
</protein>
<gene>
    <name evidence="1" type="ORF">GCM10007315_14360</name>
</gene>
<dbReference type="AlphaFoldDB" id="A0A918WHU2"/>
<evidence type="ECO:0008006" key="3">
    <source>
        <dbReference type="Google" id="ProtNLM"/>
    </source>
</evidence>
<reference evidence="1" key="1">
    <citation type="journal article" date="2014" name="Int. J. Syst. Evol. Microbiol.">
        <title>Complete genome sequence of Corynebacterium casei LMG S-19264T (=DSM 44701T), isolated from a smear-ripened cheese.</title>
        <authorList>
            <consortium name="US DOE Joint Genome Institute (JGI-PGF)"/>
            <person name="Walter F."/>
            <person name="Albersmeier A."/>
            <person name="Kalinowski J."/>
            <person name="Ruckert C."/>
        </authorList>
    </citation>
    <scope>NUCLEOTIDE SEQUENCE</scope>
    <source>
        <strain evidence="1">KCTC 23310</strain>
    </source>
</reference>
<name>A0A918WHU2_9RHOB</name>
<keyword evidence="2" id="KW-1185">Reference proteome</keyword>
<comment type="caution">
    <text evidence="1">The sequence shown here is derived from an EMBL/GenBank/DDBJ whole genome shotgun (WGS) entry which is preliminary data.</text>
</comment>
<organism evidence="1 2">
    <name type="scientific">Neogemmobacter tilapiae</name>
    <dbReference type="NCBI Taxonomy" id="875041"/>
    <lineage>
        <taxon>Bacteria</taxon>
        <taxon>Pseudomonadati</taxon>
        <taxon>Pseudomonadota</taxon>
        <taxon>Alphaproteobacteria</taxon>
        <taxon>Rhodobacterales</taxon>
        <taxon>Paracoccaceae</taxon>
        <taxon>Neogemmobacter</taxon>
    </lineage>
</organism>
<evidence type="ECO:0000313" key="2">
    <source>
        <dbReference type="Proteomes" id="UP000638981"/>
    </source>
</evidence>
<proteinExistence type="predicted"/>
<reference evidence="1" key="2">
    <citation type="submission" date="2020-09" db="EMBL/GenBank/DDBJ databases">
        <authorList>
            <person name="Sun Q."/>
            <person name="Kim S."/>
        </authorList>
    </citation>
    <scope>NUCLEOTIDE SEQUENCE</scope>
    <source>
        <strain evidence="1">KCTC 23310</strain>
    </source>
</reference>
<evidence type="ECO:0000313" key="1">
    <source>
        <dbReference type="EMBL" id="GHC52901.1"/>
    </source>
</evidence>
<sequence length="205" mass="21848">MKVSAYFVIAATCLLAGCVTPDPEQKAALEANKKAIGLAITQDYFPLAARVGEVCLDRAEGKDARADFLTQQGFRYLEFLGDANGYRKDFASGDQKATVEIVLRQSGCEIVLPPEIDLDLAAHRNLTVSAFTKRGYSVSAKTNTPSAGSALASAAMGAALGVNRNEGAFQTAVKGDVEVQFSAVLLQSRTGAFLREKILRRSPAQ</sequence>
<dbReference type="EMBL" id="BMYJ01000004">
    <property type="protein sequence ID" value="GHC52901.1"/>
    <property type="molecule type" value="Genomic_DNA"/>
</dbReference>
<dbReference type="PROSITE" id="PS51257">
    <property type="entry name" value="PROKAR_LIPOPROTEIN"/>
    <property type="match status" value="1"/>
</dbReference>
<dbReference type="RefSeq" id="WP_189410963.1">
    <property type="nucleotide sequence ID" value="NZ_BMYJ01000004.1"/>
</dbReference>
<accession>A0A918WHU2</accession>